<evidence type="ECO:0000313" key="7">
    <source>
        <dbReference type="EMBL" id="PYH95688.1"/>
    </source>
</evidence>
<feature type="transmembrane region" description="Helical" evidence="6">
    <location>
        <begin position="172"/>
        <end position="195"/>
    </location>
</feature>
<dbReference type="EMBL" id="KZ825849">
    <property type="protein sequence ID" value="PYH95688.1"/>
    <property type="molecule type" value="Genomic_DNA"/>
</dbReference>
<accession>A0A319E500</accession>
<evidence type="ECO:0000256" key="3">
    <source>
        <dbReference type="ARBA" id="ARBA00022989"/>
    </source>
</evidence>
<dbReference type="Proteomes" id="UP000247810">
    <property type="component" value="Unassembled WGS sequence"/>
</dbReference>
<keyword evidence="3 6" id="KW-1133">Transmembrane helix</keyword>
<evidence type="ECO:0000256" key="4">
    <source>
        <dbReference type="ARBA" id="ARBA00023136"/>
    </source>
</evidence>
<sequence>MATSTASATSTAAIQGFAIRRNNSCLSDEVGCGPTWETWHACCPSGSFCPGSKISIPNNVCCPSWTDCTANIEDPPVCAESSWGLYNYTGYFCCPSSQEGFMVKGTDWVGCSGADSPGNASYSAVKEISTGSATASVTSSTSTSGVSSTITSAATATGTSSSSSSSHTNTGAIAGGVVGGVVGAAAIGALLFFFLRRPKKMQTAAPPVSQPPYSEYSHITGTSEMSELNGQSRPAELMSSTDQPRYELPGSH</sequence>
<keyword evidence="2 6" id="KW-0812">Transmembrane</keyword>
<proteinExistence type="predicted"/>
<dbReference type="InterPro" id="IPR051694">
    <property type="entry name" value="Immunoregulatory_rcpt-like"/>
</dbReference>
<evidence type="ECO:0000256" key="5">
    <source>
        <dbReference type="SAM" id="MobiDB-lite"/>
    </source>
</evidence>
<dbReference type="GO" id="GO:0071944">
    <property type="term" value="C:cell periphery"/>
    <property type="evidence" value="ECO:0007669"/>
    <property type="project" value="UniProtKB-ARBA"/>
</dbReference>
<evidence type="ECO:0000256" key="2">
    <source>
        <dbReference type="ARBA" id="ARBA00022692"/>
    </source>
</evidence>
<evidence type="ECO:0000256" key="6">
    <source>
        <dbReference type="SAM" id="Phobius"/>
    </source>
</evidence>
<gene>
    <name evidence="7" type="ORF">BO71DRAFT_397790</name>
</gene>
<feature type="region of interest" description="Disordered" evidence="5">
    <location>
        <begin position="203"/>
        <end position="252"/>
    </location>
</feature>
<reference evidence="7 8" key="1">
    <citation type="submission" date="2018-02" db="EMBL/GenBank/DDBJ databases">
        <title>The genomes of Aspergillus section Nigri reveals drivers in fungal speciation.</title>
        <authorList>
            <consortium name="DOE Joint Genome Institute"/>
            <person name="Vesth T.C."/>
            <person name="Nybo J."/>
            <person name="Theobald S."/>
            <person name="Brandl J."/>
            <person name="Frisvad J.C."/>
            <person name="Nielsen K.F."/>
            <person name="Lyhne E.K."/>
            <person name="Kogle M.E."/>
            <person name="Kuo A."/>
            <person name="Riley R."/>
            <person name="Clum A."/>
            <person name="Nolan M."/>
            <person name="Lipzen A."/>
            <person name="Salamov A."/>
            <person name="Henrissat B."/>
            <person name="Wiebenga A."/>
            <person name="De vries R.P."/>
            <person name="Grigoriev I.V."/>
            <person name="Mortensen U.H."/>
            <person name="Andersen M.R."/>
            <person name="Baker S.E."/>
        </authorList>
    </citation>
    <scope>NUCLEOTIDE SEQUENCE [LARGE SCALE GENOMIC DNA]</scope>
    <source>
        <strain evidence="7 8">CBS 707.79</strain>
    </source>
</reference>
<name>A0A319E500_9EURO</name>
<feature type="compositionally biased region" description="Polar residues" evidence="5">
    <location>
        <begin position="217"/>
        <end position="243"/>
    </location>
</feature>
<dbReference type="GO" id="GO:0016020">
    <property type="term" value="C:membrane"/>
    <property type="evidence" value="ECO:0007669"/>
    <property type="project" value="UniProtKB-SubCell"/>
</dbReference>
<evidence type="ECO:0000313" key="8">
    <source>
        <dbReference type="Proteomes" id="UP000247810"/>
    </source>
</evidence>
<dbReference type="OrthoDB" id="4779287at2759"/>
<dbReference type="PANTHER" id="PTHR15549:SF33">
    <property type="entry name" value="MEMBRANE PROTEIN WSC4, PUTATIVE (AFU_ORTHOLOGUE AFUA_5G09020)-RELATED"/>
    <property type="match status" value="1"/>
</dbReference>
<keyword evidence="8" id="KW-1185">Reference proteome</keyword>
<comment type="subcellular location">
    <subcellularLocation>
        <location evidence="1">Membrane</location>
        <topology evidence="1">Single-pass membrane protein</topology>
    </subcellularLocation>
</comment>
<protein>
    <submittedName>
        <fullName evidence="7">Uncharacterized protein</fullName>
    </submittedName>
</protein>
<dbReference type="STRING" id="1448320.A0A319E500"/>
<keyword evidence="4 6" id="KW-0472">Membrane</keyword>
<evidence type="ECO:0000256" key="1">
    <source>
        <dbReference type="ARBA" id="ARBA00004167"/>
    </source>
</evidence>
<organism evidence="7 8">
    <name type="scientific">Aspergillus ellipticus CBS 707.79</name>
    <dbReference type="NCBI Taxonomy" id="1448320"/>
    <lineage>
        <taxon>Eukaryota</taxon>
        <taxon>Fungi</taxon>
        <taxon>Dikarya</taxon>
        <taxon>Ascomycota</taxon>
        <taxon>Pezizomycotina</taxon>
        <taxon>Eurotiomycetes</taxon>
        <taxon>Eurotiomycetidae</taxon>
        <taxon>Eurotiales</taxon>
        <taxon>Aspergillaceae</taxon>
        <taxon>Aspergillus</taxon>
        <taxon>Aspergillus subgen. Circumdati</taxon>
    </lineage>
</organism>
<dbReference type="VEuPathDB" id="FungiDB:BO71DRAFT_397790"/>
<dbReference type="AlphaFoldDB" id="A0A319E500"/>
<dbReference type="PANTHER" id="PTHR15549">
    <property type="entry name" value="PAIRED IMMUNOGLOBULIN-LIKE TYPE 2 RECEPTOR"/>
    <property type="match status" value="1"/>
</dbReference>